<protein>
    <submittedName>
        <fullName evidence="1">Uncharacterized protein</fullName>
    </submittedName>
</protein>
<gene>
    <name evidence="1" type="ORF">L1987_20741</name>
</gene>
<keyword evidence="2" id="KW-1185">Reference proteome</keyword>
<reference evidence="2" key="1">
    <citation type="journal article" date="2022" name="Mol. Ecol. Resour.">
        <title>The genomes of chicory, endive, great burdock and yacon provide insights into Asteraceae palaeo-polyploidization history and plant inulin production.</title>
        <authorList>
            <person name="Fan W."/>
            <person name="Wang S."/>
            <person name="Wang H."/>
            <person name="Wang A."/>
            <person name="Jiang F."/>
            <person name="Liu H."/>
            <person name="Zhao H."/>
            <person name="Xu D."/>
            <person name="Zhang Y."/>
        </authorList>
    </citation>
    <scope>NUCLEOTIDE SEQUENCE [LARGE SCALE GENOMIC DNA]</scope>
    <source>
        <strain evidence="2">cv. Yunnan</strain>
    </source>
</reference>
<accession>A0ACB9IT70</accession>
<evidence type="ECO:0000313" key="2">
    <source>
        <dbReference type="Proteomes" id="UP001056120"/>
    </source>
</evidence>
<comment type="caution">
    <text evidence="1">The sequence shown here is derived from an EMBL/GenBank/DDBJ whole genome shotgun (WGS) entry which is preliminary data.</text>
</comment>
<reference evidence="1 2" key="2">
    <citation type="journal article" date="2022" name="Mol. Ecol. Resour.">
        <title>The genomes of chicory, endive, great burdock and yacon provide insights into Asteraceae paleo-polyploidization history and plant inulin production.</title>
        <authorList>
            <person name="Fan W."/>
            <person name="Wang S."/>
            <person name="Wang H."/>
            <person name="Wang A."/>
            <person name="Jiang F."/>
            <person name="Liu H."/>
            <person name="Zhao H."/>
            <person name="Xu D."/>
            <person name="Zhang Y."/>
        </authorList>
    </citation>
    <scope>NUCLEOTIDE SEQUENCE [LARGE SCALE GENOMIC DNA]</scope>
    <source>
        <strain evidence="2">cv. Yunnan</strain>
        <tissue evidence="1">Leaves</tissue>
    </source>
</reference>
<organism evidence="1 2">
    <name type="scientific">Smallanthus sonchifolius</name>
    <dbReference type="NCBI Taxonomy" id="185202"/>
    <lineage>
        <taxon>Eukaryota</taxon>
        <taxon>Viridiplantae</taxon>
        <taxon>Streptophyta</taxon>
        <taxon>Embryophyta</taxon>
        <taxon>Tracheophyta</taxon>
        <taxon>Spermatophyta</taxon>
        <taxon>Magnoliopsida</taxon>
        <taxon>eudicotyledons</taxon>
        <taxon>Gunneridae</taxon>
        <taxon>Pentapetalae</taxon>
        <taxon>asterids</taxon>
        <taxon>campanulids</taxon>
        <taxon>Asterales</taxon>
        <taxon>Asteraceae</taxon>
        <taxon>Asteroideae</taxon>
        <taxon>Heliantheae alliance</taxon>
        <taxon>Millerieae</taxon>
        <taxon>Smallanthus</taxon>
    </lineage>
</organism>
<name>A0ACB9IT70_9ASTR</name>
<dbReference type="Proteomes" id="UP001056120">
    <property type="component" value="Linkage Group LG07"/>
</dbReference>
<dbReference type="EMBL" id="CM042024">
    <property type="protein sequence ID" value="KAI3811026.1"/>
    <property type="molecule type" value="Genomic_DNA"/>
</dbReference>
<sequence>MALTVNHCYNLGKNTSHVQCHSRIDREPRQFRLYEKYHSDFKGVEEDRKANYNDMTLKPNTLTNITSDYQQQSNFAINLYLNAFQDAFKRLCPVRAKGHACGCLPTLAKKKLTLFV</sequence>
<evidence type="ECO:0000313" key="1">
    <source>
        <dbReference type="EMBL" id="KAI3811026.1"/>
    </source>
</evidence>
<proteinExistence type="predicted"/>